<reference evidence="2 3" key="1">
    <citation type="journal article" date="2020" name="Nature">
        <title>Six reference-quality genomes reveal evolution of bat adaptations.</title>
        <authorList>
            <person name="Jebb D."/>
            <person name="Huang Z."/>
            <person name="Pippel M."/>
            <person name="Hughes G.M."/>
            <person name="Lavrichenko K."/>
            <person name="Devanna P."/>
            <person name="Winkler S."/>
            <person name="Jermiin L.S."/>
            <person name="Skirmuntt E.C."/>
            <person name="Katzourakis A."/>
            <person name="Burkitt-Gray L."/>
            <person name="Ray D.A."/>
            <person name="Sullivan K.A.M."/>
            <person name="Roscito J.G."/>
            <person name="Kirilenko B.M."/>
            <person name="Davalos L.M."/>
            <person name="Corthals A.P."/>
            <person name="Power M.L."/>
            <person name="Jones G."/>
            <person name="Ransome R.D."/>
            <person name="Dechmann D.K.N."/>
            <person name="Locatelli A.G."/>
            <person name="Puechmaille S.J."/>
            <person name="Fedrigo O."/>
            <person name="Jarvis E.D."/>
            <person name="Hiller M."/>
            <person name="Vernes S.C."/>
            <person name="Myers E.W."/>
            <person name="Teeling E.C."/>
        </authorList>
    </citation>
    <scope>NUCLEOTIDE SEQUENCE [LARGE SCALE GENOMIC DNA]</scope>
    <source>
        <strain evidence="2">MRouAeg1</strain>
        <tissue evidence="2">Muscle</tissue>
    </source>
</reference>
<evidence type="ECO:0000313" key="2">
    <source>
        <dbReference type="EMBL" id="KAF6418773.1"/>
    </source>
</evidence>
<dbReference type="EMBL" id="JACASE010000013">
    <property type="protein sequence ID" value="KAF6418773.1"/>
    <property type="molecule type" value="Genomic_DNA"/>
</dbReference>
<dbReference type="Proteomes" id="UP000593571">
    <property type="component" value="Unassembled WGS sequence"/>
</dbReference>
<accession>A0A7J8D6P4</accession>
<proteinExistence type="predicted"/>
<gene>
    <name evidence="2" type="ORF">HJG63_008795</name>
</gene>
<name>A0A7J8D6P4_ROUAE</name>
<evidence type="ECO:0000256" key="1">
    <source>
        <dbReference type="SAM" id="MobiDB-lite"/>
    </source>
</evidence>
<organism evidence="2 3">
    <name type="scientific">Rousettus aegyptiacus</name>
    <name type="common">Egyptian fruit bat</name>
    <name type="synonym">Pteropus aegyptiacus</name>
    <dbReference type="NCBI Taxonomy" id="9407"/>
    <lineage>
        <taxon>Eukaryota</taxon>
        <taxon>Metazoa</taxon>
        <taxon>Chordata</taxon>
        <taxon>Craniata</taxon>
        <taxon>Vertebrata</taxon>
        <taxon>Euteleostomi</taxon>
        <taxon>Mammalia</taxon>
        <taxon>Eutheria</taxon>
        <taxon>Laurasiatheria</taxon>
        <taxon>Chiroptera</taxon>
        <taxon>Yinpterochiroptera</taxon>
        <taxon>Pteropodoidea</taxon>
        <taxon>Pteropodidae</taxon>
        <taxon>Rousettinae</taxon>
        <taxon>Rousettus</taxon>
    </lineage>
</organism>
<feature type="region of interest" description="Disordered" evidence="1">
    <location>
        <begin position="1"/>
        <end position="27"/>
    </location>
</feature>
<dbReference type="AlphaFoldDB" id="A0A7J8D6P4"/>
<comment type="caution">
    <text evidence="2">The sequence shown here is derived from an EMBL/GenBank/DDBJ whole genome shotgun (WGS) entry which is preliminary data.</text>
</comment>
<feature type="compositionally biased region" description="Pro residues" evidence="1">
    <location>
        <begin position="1"/>
        <end position="10"/>
    </location>
</feature>
<evidence type="ECO:0000313" key="3">
    <source>
        <dbReference type="Proteomes" id="UP000593571"/>
    </source>
</evidence>
<protein>
    <submittedName>
        <fullName evidence="2">Uncharacterized protein</fullName>
    </submittedName>
</protein>
<keyword evidence="3" id="KW-1185">Reference proteome</keyword>
<sequence length="167" mass="17788">MVHPPRPGPGLKPFSAEPGPLRGTAPGPEIQALDAVVPAGASAFRSPRGSLLAPCLVVSPFALRLPADTSAHWLSPTMYLKQNCFPLPPAEAVELNTTFKSYRIKGGREETFGGDGQLMAAHGFDRGDSFVRVHLLSNSEAVHITRLAFHVSIIPQSSGLNERKADA</sequence>